<comment type="caution">
    <text evidence="2">The sequence shown here is derived from an EMBL/GenBank/DDBJ whole genome shotgun (WGS) entry which is preliminary data.</text>
</comment>
<keyword evidence="3" id="KW-1185">Reference proteome</keyword>
<dbReference type="STRING" id="2010991.A0A3M2S596"/>
<sequence length="248" mass="28511">MEIPESDEVQTLQADLASKQEECEELKRKLDVEIASNTQQSDEWEDKSEEMTTKITHLEQQLSRSEYRLKITEAAISDQEQAKQALLQQNKEESAARTKAEEENATLKSKLKAHEDKLKASKDELNIVRVENKNLTKDLATVRESNEVGIESCQDEINQLKEMVQGLTKERDEKDAKVQEYHAQLGKQLAQNTLLDDRIASLEQTQAQLEASIVSCWMHSFWTWTTRFKGRRGKPQLVEGNMELKTYA</sequence>
<organism evidence="2 3">
    <name type="scientific">Fusarium kuroshium</name>
    <dbReference type="NCBI Taxonomy" id="2010991"/>
    <lineage>
        <taxon>Eukaryota</taxon>
        <taxon>Fungi</taxon>
        <taxon>Dikarya</taxon>
        <taxon>Ascomycota</taxon>
        <taxon>Pezizomycotina</taxon>
        <taxon>Sordariomycetes</taxon>
        <taxon>Hypocreomycetidae</taxon>
        <taxon>Hypocreales</taxon>
        <taxon>Nectriaceae</taxon>
        <taxon>Fusarium</taxon>
        <taxon>Fusarium solani species complex</taxon>
    </lineage>
</organism>
<dbReference type="Gene3D" id="1.10.287.1490">
    <property type="match status" value="1"/>
</dbReference>
<gene>
    <name evidence="2" type="ORF">CDV36_007616</name>
</gene>
<proteinExistence type="predicted"/>
<evidence type="ECO:0000313" key="3">
    <source>
        <dbReference type="Proteomes" id="UP000277212"/>
    </source>
</evidence>
<dbReference type="EMBL" id="NKUJ01000127">
    <property type="protein sequence ID" value="RMJ12737.1"/>
    <property type="molecule type" value="Genomic_DNA"/>
</dbReference>
<evidence type="ECO:0000313" key="2">
    <source>
        <dbReference type="EMBL" id="RMJ12737.1"/>
    </source>
</evidence>
<dbReference type="OrthoDB" id="5068061at2759"/>
<dbReference type="SUPFAM" id="SSF57997">
    <property type="entry name" value="Tropomyosin"/>
    <property type="match status" value="1"/>
</dbReference>
<feature type="region of interest" description="Disordered" evidence="1">
    <location>
        <begin position="88"/>
        <end position="108"/>
    </location>
</feature>
<feature type="compositionally biased region" description="Basic and acidic residues" evidence="1">
    <location>
        <begin position="90"/>
        <end position="102"/>
    </location>
</feature>
<accession>A0A3M2S596</accession>
<name>A0A3M2S596_9HYPO</name>
<dbReference type="AlphaFoldDB" id="A0A3M2S596"/>
<evidence type="ECO:0000256" key="1">
    <source>
        <dbReference type="SAM" id="MobiDB-lite"/>
    </source>
</evidence>
<dbReference type="Proteomes" id="UP000277212">
    <property type="component" value="Unassembled WGS sequence"/>
</dbReference>
<protein>
    <submittedName>
        <fullName evidence="2">Uncharacterized protein</fullName>
    </submittedName>
</protein>
<reference evidence="2 3" key="1">
    <citation type="submission" date="2017-06" db="EMBL/GenBank/DDBJ databases">
        <title>Comparative genomic analysis of Ambrosia Fusariam Clade fungi.</title>
        <authorList>
            <person name="Stajich J.E."/>
            <person name="Carrillo J."/>
            <person name="Kijimoto T."/>
            <person name="Eskalen A."/>
            <person name="O'Donnell K."/>
            <person name="Kasson M."/>
        </authorList>
    </citation>
    <scope>NUCLEOTIDE SEQUENCE [LARGE SCALE GENOMIC DNA]</scope>
    <source>
        <strain evidence="2">UCR3666</strain>
    </source>
</reference>